<evidence type="ECO:0000313" key="6">
    <source>
        <dbReference type="Proteomes" id="UP000013893"/>
    </source>
</evidence>
<evidence type="ECO:0000256" key="2">
    <source>
        <dbReference type="ARBA" id="ARBA00023172"/>
    </source>
</evidence>
<dbReference type="InterPro" id="IPR006119">
    <property type="entry name" value="Resolv_N"/>
</dbReference>
<dbReference type="EMBL" id="CP005957">
    <property type="protein sequence ID" value="AGL61871.1"/>
    <property type="molecule type" value="Genomic_DNA"/>
</dbReference>
<name>R4PXF3_9BACT</name>
<dbReference type="InterPro" id="IPR050639">
    <property type="entry name" value="SSR_resolvase"/>
</dbReference>
<dbReference type="PANTHER" id="PTHR30461">
    <property type="entry name" value="DNA-INVERTASE FROM LAMBDOID PROPHAGE"/>
    <property type="match status" value="1"/>
</dbReference>
<keyword evidence="6" id="KW-1185">Reference proteome</keyword>
<dbReference type="Proteomes" id="UP000013893">
    <property type="component" value="Chromosome"/>
</dbReference>
<evidence type="ECO:0000256" key="1">
    <source>
        <dbReference type="ARBA" id="ARBA00023125"/>
    </source>
</evidence>
<dbReference type="KEGG" id="saal:L336_0161"/>
<evidence type="ECO:0000313" key="5">
    <source>
        <dbReference type="EMBL" id="AGL61871.1"/>
    </source>
</evidence>
<dbReference type="SMART" id="SM00857">
    <property type="entry name" value="Resolvase"/>
    <property type="match status" value="1"/>
</dbReference>
<protein>
    <recommendedName>
        <fullName evidence="4">Resolvase/invertase-type recombinase catalytic domain-containing protein</fullName>
    </recommendedName>
</protein>
<evidence type="ECO:0000256" key="3">
    <source>
        <dbReference type="SAM" id="MobiDB-lite"/>
    </source>
</evidence>
<keyword evidence="2" id="KW-0233">DNA recombination</keyword>
<dbReference type="CDD" id="cd00338">
    <property type="entry name" value="Ser_Recombinase"/>
    <property type="match status" value="1"/>
</dbReference>
<reference evidence="5 6" key="1">
    <citation type="journal article" date="2013" name="Nat. Biotechnol.">
        <title>Genome sequences of rare, uncultured bacteria obtained by differential coverage binning of multiple metagenomes.</title>
        <authorList>
            <person name="Albertsen M."/>
            <person name="Hugenholtz P."/>
            <person name="Skarshewski A."/>
            <person name="Nielsen K.L."/>
            <person name="Tyson G.W."/>
            <person name="Nielsen P.H."/>
        </authorList>
    </citation>
    <scope>NUCLEOTIDE SEQUENCE [LARGE SCALE GENOMIC DNA]</scope>
    <source>
        <strain evidence="5">TM71</strain>
    </source>
</reference>
<dbReference type="InterPro" id="IPR036162">
    <property type="entry name" value="Resolvase-like_N_sf"/>
</dbReference>
<dbReference type="Gene3D" id="3.40.50.1390">
    <property type="entry name" value="Resolvase, N-terminal catalytic domain"/>
    <property type="match status" value="1"/>
</dbReference>
<dbReference type="HOGENOM" id="CLU_510652_0_0_0"/>
<dbReference type="PANTHER" id="PTHR30461:SF2">
    <property type="entry name" value="SERINE RECOMBINASE PINE-RELATED"/>
    <property type="match status" value="1"/>
</dbReference>
<sequence>MSDLAIALCRVSSTEQLDNNSLNRQHEAVFNASKELGVEIIKWWSGSVSSKRGSNVQRKDLLEIYDFAKKNKRVKYLIVDEPDRFMRSIDESGFWEVKLFYETGTRVWYASNPELNKDDLPSKLLKFTKFLQAEGSNEERISKSVSGGKKAIREGRLPSGPKAGYKKGTMAGVHIVDPITGEPLKRALRQIASNLKTPTDALKELQETEFGKRYAKLKMDKFRIIACEPYYAGIIDLKGKFNERNEHGLHEPLITRTEHEKILRVFERNVKKQQGHRPDKNTKYPLSNELTCISCEAAKRKYPRFTSVPLNNGKTNHGKPRKKVSYYAKYKCRECNRFLDRDETHASFSNLLDAVILPNAEMRKLKIKLVTTFNAKHHEAKSEIQRLEAVNANIKQSIAQKADAVTNPSFVSISDEIMASIEKLKAEFAENEDKIAVLSEQHETDLAEFLDFSFNFLSNKGGRFFELSGEDMKRCKQLLFTGKIYVDENKNVYTHNISSIFRGQSNKKDLPVTEKSSLVQHS</sequence>
<gene>
    <name evidence="5" type="ORF">L336_0161</name>
</gene>
<evidence type="ECO:0000259" key="4">
    <source>
        <dbReference type="SMART" id="SM00857"/>
    </source>
</evidence>
<dbReference type="OrthoDB" id="9811097at2"/>
<dbReference type="Pfam" id="PF00239">
    <property type="entry name" value="Resolvase"/>
    <property type="match status" value="1"/>
</dbReference>
<keyword evidence="1" id="KW-0238">DNA-binding</keyword>
<dbReference type="RefSeq" id="WP_015641321.1">
    <property type="nucleotide sequence ID" value="NC_021219.1"/>
</dbReference>
<dbReference type="GO" id="GO:0000150">
    <property type="term" value="F:DNA strand exchange activity"/>
    <property type="evidence" value="ECO:0007669"/>
    <property type="project" value="InterPro"/>
</dbReference>
<dbReference type="SUPFAM" id="SSF53041">
    <property type="entry name" value="Resolvase-like"/>
    <property type="match status" value="1"/>
</dbReference>
<organism evidence="5 6">
    <name type="scientific">Candidatus Saccharimonas aalborgensis</name>
    <dbReference type="NCBI Taxonomy" id="1332188"/>
    <lineage>
        <taxon>Bacteria</taxon>
        <taxon>Candidatus Saccharimonadota</taxon>
        <taxon>Candidatus Saccharimonadia</taxon>
        <taxon>Candidatus Saccharimonadales</taxon>
        <taxon>Candidatus Saccharimonadaceae</taxon>
        <taxon>Candidatus Saccharimonas</taxon>
    </lineage>
</organism>
<dbReference type="STRING" id="1332188.L336_0161"/>
<accession>R4PXF3</accession>
<dbReference type="GO" id="GO:0003677">
    <property type="term" value="F:DNA binding"/>
    <property type="evidence" value="ECO:0007669"/>
    <property type="project" value="UniProtKB-KW"/>
</dbReference>
<feature type="domain" description="Resolvase/invertase-type recombinase catalytic" evidence="4">
    <location>
        <begin position="5"/>
        <end position="157"/>
    </location>
</feature>
<feature type="region of interest" description="Disordered" evidence="3">
    <location>
        <begin position="142"/>
        <end position="163"/>
    </location>
</feature>
<proteinExistence type="predicted"/>
<dbReference type="AlphaFoldDB" id="R4PXF3"/>